<evidence type="ECO:0000313" key="5">
    <source>
        <dbReference type="Proteomes" id="UP000001551"/>
    </source>
</evidence>
<dbReference type="InterPro" id="IPR002915">
    <property type="entry name" value="DeoC/FbaB/LacD_aldolase"/>
</dbReference>
<evidence type="ECO:0000256" key="1">
    <source>
        <dbReference type="ARBA" id="ARBA00022490"/>
    </source>
</evidence>
<dbReference type="RefSeq" id="WP_013486079.1">
    <property type="nucleotide sequence ID" value="NC_014828.1"/>
</dbReference>
<dbReference type="EC" id="4.1.2.4" evidence="3"/>
<sequence length="224" mass="23979">MELYDAIARRMDISCVKSSHTQRDIDALVAATRRYPFAAAFALPCHTPYLVKRLKNSATKVGGTVGFPSGCTTTATKVFEAGALLDMGCDELDMVLNIGELRSGHTQFVQNDIAAVVQQAREKPVKAILEVTLLTDEEIVKGCEAAVRAGVAYVKTGTGWMPEPTTVAHIQLMRKAVGDRVQIKAAGGIRDLHTLLEMKAAGCDRFGIGLGHAVSILREAGAPD</sequence>
<evidence type="ECO:0000313" key="4">
    <source>
        <dbReference type="EMBL" id="ADU27731.1"/>
    </source>
</evidence>
<protein>
    <recommendedName>
        <fullName evidence="3">Deoxyribose-phosphate aldolase</fullName>
        <ecNumber evidence="3">4.1.2.4</ecNumber>
    </recommendedName>
</protein>
<dbReference type="NCBIfam" id="TIGR00126">
    <property type="entry name" value="deoC"/>
    <property type="match status" value="1"/>
</dbReference>
<dbReference type="STRING" id="663278.Ethha_2216"/>
<keyword evidence="2" id="KW-0704">Schiff base</keyword>
<dbReference type="Proteomes" id="UP000001551">
    <property type="component" value="Chromosome"/>
</dbReference>
<proteinExistence type="predicted"/>
<dbReference type="EMBL" id="CP002400">
    <property type="protein sequence ID" value="ADU27731.1"/>
    <property type="molecule type" value="Genomic_DNA"/>
</dbReference>
<dbReference type="Pfam" id="PF01791">
    <property type="entry name" value="DeoC"/>
    <property type="match status" value="1"/>
</dbReference>
<dbReference type="GO" id="GO:0016052">
    <property type="term" value="P:carbohydrate catabolic process"/>
    <property type="evidence" value="ECO:0007669"/>
    <property type="project" value="TreeGrafter"/>
</dbReference>
<keyword evidence="4" id="KW-0456">Lyase</keyword>
<reference evidence="4 5" key="1">
    <citation type="submission" date="2010-12" db="EMBL/GenBank/DDBJ databases">
        <title>Complete sequence of Ethanoligenens harbinense YUAN-3.</title>
        <authorList>
            <person name="Lucas S."/>
            <person name="Copeland A."/>
            <person name="Lapidus A."/>
            <person name="Cheng J.-F."/>
            <person name="Bruce D."/>
            <person name="Goodwin L."/>
            <person name="Pitluck S."/>
            <person name="Chertkov O."/>
            <person name="Misra M."/>
            <person name="Detter J.C."/>
            <person name="Han C."/>
            <person name="Tapia R."/>
            <person name="Land M."/>
            <person name="Hauser L."/>
            <person name="Jeffries C."/>
            <person name="Kyrpides N."/>
            <person name="Ivanova N."/>
            <person name="Mikhailova N."/>
            <person name="Wang A."/>
            <person name="Mouttaki H."/>
            <person name="He Z."/>
            <person name="Zhou J."/>
            <person name="Hemme C.L."/>
            <person name="Woyke T."/>
        </authorList>
    </citation>
    <scope>NUCLEOTIDE SEQUENCE [LARGE SCALE GENOMIC DNA]</scope>
    <source>
        <strain evidence="5">DSM 18485 / JCM 12961 / CGMCC 1.5033 / YUAN-3</strain>
    </source>
</reference>
<dbReference type="InterPro" id="IPR011343">
    <property type="entry name" value="DeoC"/>
</dbReference>
<dbReference type="GO" id="GO:0005737">
    <property type="term" value="C:cytoplasm"/>
    <property type="evidence" value="ECO:0007669"/>
    <property type="project" value="InterPro"/>
</dbReference>
<dbReference type="PIRSF" id="PIRSF001357">
    <property type="entry name" value="DeoC"/>
    <property type="match status" value="1"/>
</dbReference>
<dbReference type="InterPro" id="IPR013785">
    <property type="entry name" value="Aldolase_TIM"/>
</dbReference>
<accession>E6U4C4</accession>
<organism evidence="4 5">
    <name type="scientific">Ethanoligenens harbinense (strain DSM 18485 / JCM 12961 / CGMCC 1.5033 / YUAN-3)</name>
    <dbReference type="NCBI Taxonomy" id="663278"/>
    <lineage>
        <taxon>Bacteria</taxon>
        <taxon>Bacillati</taxon>
        <taxon>Bacillota</taxon>
        <taxon>Clostridia</taxon>
        <taxon>Eubacteriales</taxon>
        <taxon>Oscillospiraceae</taxon>
        <taxon>Ethanoligenens</taxon>
    </lineage>
</organism>
<keyword evidence="1" id="KW-0963">Cytoplasm</keyword>
<dbReference type="KEGG" id="eha:Ethha_2216"/>
<dbReference type="Gene3D" id="3.20.20.70">
    <property type="entry name" value="Aldolase class I"/>
    <property type="match status" value="1"/>
</dbReference>
<name>E6U4C4_ETHHY</name>
<dbReference type="PANTHER" id="PTHR10889">
    <property type="entry name" value="DEOXYRIBOSE-PHOSPHATE ALDOLASE"/>
    <property type="match status" value="1"/>
</dbReference>
<dbReference type="PANTHER" id="PTHR10889:SF1">
    <property type="entry name" value="DEOXYRIBOSE-PHOSPHATE ALDOLASE"/>
    <property type="match status" value="1"/>
</dbReference>
<gene>
    <name evidence="4" type="ordered locus">Ethha_2216</name>
</gene>
<keyword evidence="5" id="KW-1185">Reference proteome</keyword>
<dbReference type="SMART" id="SM01133">
    <property type="entry name" value="DeoC"/>
    <property type="match status" value="1"/>
</dbReference>
<dbReference type="GO" id="GO:0009264">
    <property type="term" value="P:deoxyribonucleotide catabolic process"/>
    <property type="evidence" value="ECO:0007669"/>
    <property type="project" value="UniProtKB-UniRule"/>
</dbReference>
<evidence type="ECO:0000256" key="2">
    <source>
        <dbReference type="ARBA" id="ARBA00023270"/>
    </source>
</evidence>
<dbReference type="SUPFAM" id="SSF51569">
    <property type="entry name" value="Aldolase"/>
    <property type="match status" value="1"/>
</dbReference>
<evidence type="ECO:0000256" key="3">
    <source>
        <dbReference type="NCBIfam" id="TIGR00126"/>
    </source>
</evidence>
<dbReference type="HOGENOM" id="CLU_053595_0_2_9"/>
<dbReference type="GO" id="GO:0004139">
    <property type="term" value="F:deoxyribose-phosphate aldolase activity"/>
    <property type="evidence" value="ECO:0007669"/>
    <property type="project" value="UniProtKB-UniRule"/>
</dbReference>
<dbReference type="eggNOG" id="COG0274">
    <property type="taxonomic scope" value="Bacteria"/>
</dbReference>
<dbReference type="AlphaFoldDB" id="E6U4C4"/>
<dbReference type="CDD" id="cd00959">
    <property type="entry name" value="DeoC"/>
    <property type="match status" value="1"/>
</dbReference>